<accession>A0A0C3RH27</accession>
<evidence type="ECO:0000256" key="4">
    <source>
        <dbReference type="ARBA" id="ARBA00022475"/>
    </source>
</evidence>
<feature type="transmembrane region" description="Helical" evidence="10">
    <location>
        <begin position="385"/>
        <end position="407"/>
    </location>
</feature>
<reference evidence="12 14" key="1">
    <citation type="submission" date="2014-07" db="EMBL/GenBank/DDBJ databases">
        <title>Porphyromonadaceae bacterium OUH 308042 = ATCC BAA-2681 = DSM 28342 draft genome.</title>
        <authorList>
            <person name="Sydenham T.V."/>
            <person name="Hasman H."/>
            <person name="Justensen U.S."/>
        </authorList>
    </citation>
    <scope>NUCLEOTIDE SEQUENCE [LARGE SCALE GENOMIC DNA]</scope>
    <source>
        <strain evidence="12 14">OUH 308042</strain>
    </source>
</reference>
<evidence type="ECO:0000313" key="11">
    <source>
        <dbReference type="EMBL" id="KIO43203.1"/>
    </source>
</evidence>
<feature type="transmembrane region" description="Helical" evidence="10">
    <location>
        <begin position="355"/>
        <end position="373"/>
    </location>
</feature>
<dbReference type="PANTHER" id="PTHR43298">
    <property type="entry name" value="MULTIDRUG RESISTANCE PROTEIN NORM-RELATED"/>
    <property type="match status" value="1"/>
</dbReference>
<evidence type="ECO:0000313" key="14">
    <source>
        <dbReference type="Proteomes" id="UP000031980"/>
    </source>
</evidence>
<evidence type="ECO:0000313" key="13">
    <source>
        <dbReference type="Proteomes" id="UP000031937"/>
    </source>
</evidence>
<dbReference type="InterPro" id="IPR048279">
    <property type="entry name" value="MdtK-like"/>
</dbReference>
<sequence>MKTSISNKIIWNIAYPIILGSLAQTLITLTDTAFLGRVSEIALGASAIAGIYYYVFSTLAWGFSIGIQIIVARRLGEGRLNRIGVVFEHGLFFVAFLGTSLFLVQHYFTKELLETAIHSPNIYAAAMEYMSFRHYGIIFVCFNFLYRALYIGLSNTKIIGYSTAVMATVNVLFNYLLIFGKFGFPNLGVGGAALASVMAEISAFLFFTLYTLLKLPLKQYALFSFHKIEGWLMGTILKTALPTMLQKLLSFGTWFIFFILVEHMGERPIAITIVVRSVYMLIVIPVFGFGATANTLTSRLIGEQRQKEVMPMLTKVIRLSMLSVLPILAICYLFPQQVLSIYSDSSELIQASVNSLYVVGLAALALCFGITFFEAISGTGNTSHALILETFVLILYTAQIWFLASVLQTSVESVWTVEVTYGLCIGFISLLYMKHFRWQKHKL</sequence>
<dbReference type="PANTHER" id="PTHR43298:SF2">
    <property type="entry name" value="FMN_FAD EXPORTER YEEO-RELATED"/>
    <property type="match status" value="1"/>
</dbReference>
<evidence type="ECO:0000256" key="2">
    <source>
        <dbReference type="ARBA" id="ARBA00022448"/>
    </source>
</evidence>
<dbReference type="GO" id="GO:0005886">
    <property type="term" value="C:plasma membrane"/>
    <property type="evidence" value="ECO:0007669"/>
    <property type="project" value="UniProtKB-SubCell"/>
</dbReference>
<dbReference type="EMBL" id="JPIT01000032">
    <property type="protein sequence ID" value="KIO43203.1"/>
    <property type="molecule type" value="Genomic_DNA"/>
</dbReference>
<keyword evidence="7" id="KW-0406">Ion transport</keyword>
<feature type="transmembrane region" description="Helical" evidence="10">
    <location>
        <begin position="9"/>
        <end position="30"/>
    </location>
</feature>
<evidence type="ECO:0000256" key="1">
    <source>
        <dbReference type="ARBA" id="ARBA00004651"/>
    </source>
</evidence>
<keyword evidence="2" id="KW-0813">Transport</keyword>
<feature type="transmembrane region" description="Helical" evidence="10">
    <location>
        <begin position="83"/>
        <end position="102"/>
    </location>
</feature>
<dbReference type="EMBL" id="JPIU01000038">
    <property type="protein sequence ID" value="KIO44919.1"/>
    <property type="molecule type" value="Genomic_DNA"/>
</dbReference>
<dbReference type="OrthoDB" id="9780160at2"/>
<keyword evidence="14" id="KW-1185">Reference proteome</keyword>
<evidence type="ECO:0000256" key="6">
    <source>
        <dbReference type="ARBA" id="ARBA00022989"/>
    </source>
</evidence>
<dbReference type="Pfam" id="PF01554">
    <property type="entry name" value="MatE"/>
    <property type="match status" value="2"/>
</dbReference>
<dbReference type="AlphaFoldDB" id="A0A0C3RH27"/>
<feature type="transmembrane region" description="Helical" evidence="10">
    <location>
        <begin position="413"/>
        <end position="433"/>
    </location>
</feature>
<comment type="caution">
    <text evidence="12">The sequence shown here is derived from an EMBL/GenBank/DDBJ whole genome shotgun (WGS) entry which is preliminary data.</text>
</comment>
<feature type="transmembrane region" description="Helical" evidence="10">
    <location>
        <begin position="277"/>
        <end position="296"/>
    </location>
</feature>
<evidence type="ECO:0000256" key="9">
    <source>
        <dbReference type="ARBA" id="ARBA00031636"/>
    </source>
</evidence>
<feature type="transmembrane region" description="Helical" evidence="10">
    <location>
        <begin position="50"/>
        <end position="71"/>
    </location>
</feature>
<dbReference type="InterPro" id="IPR050222">
    <property type="entry name" value="MATE_MdtK"/>
</dbReference>
<name>A0A0C3RH27_9PORP</name>
<keyword evidence="4" id="KW-1003">Cell membrane</keyword>
<feature type="transmembrane region" description="Helical" evidence="10">
    <location>
        <begin position="248"/>
        <end position="265"/>
    </location>
</feature>
<evidence type="ECO:0000256" key="8">
    <source>
        <dbReference type="ARBA" id="ARBA00023136"/>
    </source>
</evidence>
<dbReference type="GO" id="GO:0006811">
    <property type="term" value="P:monoatomic ion transport"/>
    <property type="evidence" value="ECO:0007669"/>
    <property type="project" value="UniProtKB-KW"/>
</dbReference>
<evidence type="ECO:0000256" key="10">
    <source>
        <dbReference type="SAM" id="Phobius"/>
    </source>
</evidence>
<keyword evidence="6 10" id="KW-1133">Transmembrane helix</keyword>
<feature type="transmembrane region" description="Helical" evidence="10">
    <location>
        <begin position="122"/>
        <end position="146"/>
    </location>
</feature>
<feature type="transmembrane region" description="Helical" evidence="10">
    <location>
        <begin position="191"/>
        <end position="213"/>
    </location>
</feature>
<feature type="transmembrane region" description="Helical" evidence="10">
    <location>
        <begin position="316"/>
        <end position="335"/>
    </location>
</feature>
<reference evidence="11 13" key="2">
    <citation type="submission" date="2014-07" db="EMBL/GenBank/DDBJ databases">
        <title>Porphyromonadaceae bacterium OUH 334697 = ATCC BAA-2682 = DSM 28341 draft genome.</title>
        <authorList>
            <person name="Sydenham T.V."/>
            <person name="Hasman H."/>
            <person name="Justesen U.S."/>
        </authorList>
    </citation>
    <scope>NUCLEOTIDE SEQUENCE [LARGE SCALE GENOMIC DNA]</scope>
    <source>
        <strain evidence="11 13">OUH 334697</strain>
    </source>
</reference>
<protein>
    <recommendedName>
        <fullName evidence="9">Multidrug-efflux transporter</fullName>
    </recommendedName>
</protein>
<proteinExistence type="predicted"/>
<dbReference type="Proteomes" id="UP000031980">
    <property type="component" value="Unassembled WGS sequence"/>
</dbReference>
<dbReference type="GO" id="GO:0042910">
    <property type="term" value="F:xenobiotic transmembrane transporter activity"/>
    <property type="evidence" value="ECO:0007669"/>
    <property type="project" value="InterPro"/>
</dbReference>
<dbReference type="RefSeq" id="WP_041504316.1">
    <property type="nucleotide sequence ID" value="NZ_JPIT01000032.1"/>
</dbReference>
<dbReference type="GO" id="GO:0015297">
    <property type="term" value="F:antiporter activity"/>
    <property type="evidence" value="ECO:0007669"/>
    <property type="project" value="UniProtKB-KW"/>
</dbReference>
<feature type="transmembrane region" description="Helical" evidence="10">
    <location>
        <begin position="158"/>
        <end position="179"/>
    </location>
</feature>
<gene>
    <name evidence="12" type="ORF">BA92_07840</name>
    <name evidence="11" type="ORF">IE90_13440</name>
</gene>
<comment type="subcellular location">
    <subcellularLocation>
        <location evidence="1">Cell membrane</location>
        <topology evidence="1">Multi-pass membrane protein</topology>
    </subcellularLocation>
</comment>
<keyword evidence="5 10" id="KW-0812">Transmembrane</keyword>
<dbReference type="NCBIfam" id="TIGR00797">
    <property type="entry name" value="matE"/>
    <property type="match status" value="1"/>
</dbReference>
<dbReference type="PIRSF" id="PIRSF006603">
    <property type="entry name" value="DinF"/>
    <property type="match status" value="1"/>
</dbReference>
<keyword evidence="3" id="KW-0050">Antiport</keyword>
<keyword evidence="8 10" id="KW-0472">Membrane</keyword>
<dbReference type="CDD" id="cd13133">
    <property type="entry name" value="MATE_like_7"/>
    <property type="match status" value="1"/>
</dbReference>
<evidence type="ECO:0000313" key="12">
    <source>
        <dbReference type="EMBL" id="KIO44919.1"/>
    </source>
</evidence>
<evidence type="ECO:0000256" key="5">
    <source>
        <dbReference type="ARBA" id="ARBA00022692"/>
    </source>
</evidence>
<evidence type="ECO:0000256" key="7">
    <source>
        <dbReference type="ARBA" id="ARBA00023065"/>
    </source>
</evidence>
<organism evidence="12 14">
    <name type="scientific">Sanguibacteroides justesenii</name>
    <dbReference type="NCBI Taxonomy" id="1547597"/>
    <lineage>
        <taxon>Bacteria</taxon>
        <taxon>Pseudomonadati</taxon>
        <taxon>Bacteroidota</taxon>
        <taxon>Bacteroidia</taxon>
        <taxon>Bacteroidales</taxon>
        <taxon>Porphyromonadaceae</taxon>
        <taxon>Sanguibacteroides</taxon>
    </lineage>
</organism>
<dbReference type="InterPro" id="IPR002528">
    <property type="entry name" value="MATE_fam"/>
</dbReference>
<evidence type="ECO:0000256" key="3">
    <source>
        <dbReference type="ARBA" id="ARBA00022449"/>
    </source>
</evidence>
<dbReference type="Proteomes" id="UP000031937">
    <property type="component" value="Unassembled WGS sequence"/>
</dbReference>